<evidence type="ECO:0000256" key="2">
    <source>
        <dbReference type="ARBA" id="ARBA00022692"/>
    </source>
</evidence>
<feature type="transmembrane region" description="Helical" evidence="6">
    <location>
        <begin position="12"/>
        <end position="34"/>
    </location>
</feature>
<dbReference type="Proteomes" id="UP000557566">
    <property type="component" value="Unassembled WGS sequence"/>
</dbReference>
<dbReference type="PANTHER" id="PTHR33048:SF47">
    <property type="entry name" value="INTEGRAL MEMBRANE PROTEIN-RELATED"/>
    <property type="match status" value="1"/>
</dbReference>
<accession>A0A8H4V809</accession>
<keyword evidence="3 6" id="KW-1133">Transmembrane helix</keyword>
<dbReference type="PANTHER" id="PTHR33048">
    <property type="entry name" value="PTH11-LIKE INTEGRAL MEMBRANE PROTEIN (AFU_ORTHOLOGUE AFUA_5G11245)"/>
    <property type="match status" value="1"/>
</dbReference>
<feature type="transmembrane region" description="Helical" evidence="6">
    <location>
        <begin position="90"/>
        <end position="111"/>
    </location>
</feature>
<evidence type="ECO:0000256" key="5">
    <source>
        <dbReference type="ARBA" id="ARBA00038359"/>
    </source>
</evidence>
<gene>
    <name evidence="8" type="ORF">G6O67_002863</name>
</gene>
<evidence type="ECO:0000256" key="1">
    <source>
        <dbReference type="ARBA" id="ARBA00004141"/>
    </source>
</evidence>
<feature type="transmembrane region" description="Helical" evidence="6">
    <location>
        <begin position="46"/>
        <end position="70"/>
    </location>
</feature>
<dbReference type="AlphaFoldDB" id="A0A8H4V809"/>
<keyword evidence="4 6" id="KW-0472">Membrane</keyword>
<evidence type="ECO:0000259" key="7">
    <source>
        <dbReference type="Pfam" id="PF20684"/>
    </source>
</evidence>
<comment type="caution">
    <text evidence="8">The sequence shown here is derived from an EMBL/GenBank/DDBJ whole genome shotgun (WGS) entry which is preliminary data.</text>
</comment>
<evidence type="ECO:0000313" key="9">
    <source>
        <dbReference type="Proteomes" id="UP000557566"/>
    </source>
</evidence>
<protein>
    <recommendedName>
        <fullName evidence="7">Rhodopsin domain-containing protein</fullName>
    </recommendedName>
</protein>
<keyword evidence="9" id="KW-1185">Reference proteome</keyword>
<feature type="transmembrane region" description="Helical" evidence="6">
    <location>
        <begin position="123"/>
        <end position="144"/>
    </location>
</feature>
<feature type="domain" description="Rhodopsin" evidence="7">
    <location>
        <begin position="29"/>
        <end position="265"/>
    </location>
</feature>
<feature type="transmembrane region" description="Helical" evidence="6">
    <location>
        <begin position="203"/>
        <end position="222"/>
    </location>
</feature>
<dbReference type="Pfam" id="PF20684">
    <property type="entry name" value="Fung_rhodopsin"/>
    <property type="match status" value="1"/>
</dbReference>
<name>A0A8H4V809_9HYPO</name>
<dbReference type="GO" id="GO:0016020">
    <property type="term" value="C:membrane"/>
    <property type="evidence" value="ECO:0007669"/>
    <property type="project" value="UniProtKB-SubCell"/>
</dbReference>
<sequence length="365" mass="40625">MAAGFSPSGLAFFIITIVFLVVCGVFIALRFVAMRISRRSFYVDDAFVLFAYANVMVLGSVGIWSCVNGLGKSATDLTEYEIAAAAKLLFTAYICWLLASVFYKLAILALYKRIFSTTQFRRWSDALSALTVCYCISFFCVYMTNCVPINYMWHPTPGGRCRDGQVSDYSTLGINMFLDLAILILPLPTLWSLQLPTRKKTTVTIMLSFGLLTIAVMIWRVIWTQEYRANPDFTTYLSKIGIVSGFELWFGIIVACIPTLAPLFRIGRSAKGSTTDASSPFGSAAKQGRIKLHTFQSGRWTGEDRDRKSGSQDPFVLDSRVEHEEHFAAGNKTNVTAECTFDPSAQNRASPMALNAIYVRTNIEV</sequence>
<dbReference type="InterPro" id="IPR052337">
    <property type="entry name" value="SAT4-like"/>
</dbReference>
<feature type="transmembrane region" description="Helical" evidence="6">
    <location>
        <begin position="172"/>
        <end position="191"/>
    </location>
</feature>
<evidence type="ECO:0000256" key="6">
    <source>
        <dbReference type="SAM" id="Phobius"/>
    </source>
</evidence>
<dbReference type="EMBL" id="JAAVMX010000003">
    <property type="protein sequence ID" value="KAF4511025.1"/>
    <property type="molecule type" value="Genomic_DNA"/>
</dbReference>
<comment type="similarity">
    <text evidence="5">Belongs to the SAT4 family.</text>
</comment>
<evidence type="ECO:0000256" key="3">
    <source>
        <dbReference type="ARBA" id="ARBA00022989"/>
    </source>
</evidence>
<dbReference type="InterPro" id="IPR049326">
    <property type="entry name" value="Rhodopsin_dom_fungi"/>
</dbReference>
<reference evidence="8 9" key="1">
    <citation type="journal article" date="2020" name="Genome Biol. Evol.">
        <title>A new high-quality draft genome assembly of the Chinese cordyceps Ophiocordyceps sinensis.</title>
        <authorList>
            <person name="Shu R."/>
            <person name="Zhang J."/>
            <person name="Meng Q."/>
            <person name="Zhang H."/>
            <person name="Zhou G."/>
            <person name="Li M."/>
            <person name="Wu P."/>
            <person name="Zhao Y."/>
            <person name="Chen C."/>
            <person name="Qin Q."/>
        </authorList>
    </citation>
    <scope>NUCLEOTIDE SEQUENCE [LARGE SCALE GENOMIC DNA]</scope>
    <source>
        <strain evidence="8 9">IOZ07</strain>
    </source>
</reference>
<feature type="transmembrane region" description="Helical" evidence="6">
    <location>
        <begin position="242"/>
        <end position="264"/>
    </location>
</feature>
<evidence type="ECO:0000256" key="4">
    <source>
        <dbReference type="ARBA" id="ARBA00023136"/>
    </source>
</evidence>
<evidence type="ECO:0000313" key="8">
    <source>
        <dbReference type="EMBL" id="KAF4511025.1"/>
    </source>
</evidence>
<comment type="subcellular location">
    <subcellularLocation>
        <location evidence="1">Membrane</location>
        <topology evidence="1">Multi-pass membrane protein</topology>
    </subcellularLocation>
</comment>
<keyword evidence="2 6" id="KW-0812">Transmembrane</keyword>
<organism evidence="8 9">
    <name type="scientific">Ophiocordyceps sinensis</name>
    <dbReference type="NCBI Taxonomy" id="72228"/>
    <lineage>
        <taxon>Eukaryota</taxon>
        <taxon>Fungi</taxon>
        <taxon>Dikarya</taxon>
        <taxon>Ascomycota</taxon>
        <taxon>Pezizomycotina</taxon>
        <taxon>Sordariomycetes</taxon>
        <taxon>Hypocreomycetidae</taxon>
        <taxon>Hypocreales</taxon>
        <taxon>Ophiocordycipitaceae</taxon>
        <taxon>Ophiocordyceps</taxon>
    </lineage>
</organism>
<dbReference type="OrthoDB" id="4935043at2759"/>
<proteinExistence type="inferred from homology"/>